<proteinExistence type="predicted"/>
<sequence length="141" mass="16405">MERLRQRIGTARKALSQFEKLADLPQPNDIERDAGIQRFEFSFEAVWKTAQRYLQVVEGIDVASPKTVIRASLQASLFDEAESRLALQMADDRNLTSYTYNEALAKKIFSRLGAYHKLLRNWLNRMEKRLDKSSVHRAHDH</sequence>
<evidence type="ECO:0000313" key="2">
    <source>
        <dbReference type="Proteomes" id="UP000001844"/>
    </source>
</evidence>
<dbReference type="HOGENOM" id="CLU_118479_2_0_6"/>
<dbReference type="AlphaFoldDB" id="D5BWS7"/>
<dbReference type="InterPro" id="IPR010235">
    <property type="entry name" value="HepT"/>
</dbReference>
<dbReference type="Proteomes" id="UP000001844">
    <property type="component" value="Chromosome"/>
</dbReference>
<dbReference type="eggNOG" id="COG0138">
    <property type="taxonomic scope" value="Bacteria"/>
</dbReference>
<name>D5BWS7_NITHN</name>
<protein>
    <submittedName>
        <fullName evidence="1">Nucleotidyltransferase substrate binding protein, HI0074 family</fullName>
    </submittedName>
</protein>
<dbReference type="SUPFAM" id="SSF81593">
    <property type="entry name" value="Nucleotidyltransferase substrate binding subunit/domain"/>
    <property type="match status" value="1"/>
</dbReference>
<dbReference type="RefSeq" id="WP_013031703.1">
    <property type="nucleotide sequence ID" value="NC_013960.1"/>
</dbReference>
<organism evidence="1 2">
    <name type="scientific">Nitrosococcus halophilus (strain Nc4)</name>
    <dbReference type="NCBI Taxonomy" id="472759"/>
    <lineage>
        <taxon>Bacteria</taxon>
        <taxon>Pseudomonadati</taxon>
        <taxon>Pseudomonadota</taxon>
        <taxon>Gammaproteobacteria</taxon>
        <taxon>Chromatiales</taxon>
        <taxon>Chromatiaceae</taxon>
        <taxon>Nitrosococcus</taxon>
    </lineage>
</organism>
<dbReference type="EMBL" id="CP001798">
    <property type="protein sequence ID" value="ADE13808.1"/>
    <property type="molecule type" value="Genomic_DNA"/>
</dbReference>
<dbReference type="OrthoDB" id="9810452at2"/>
<dbReference type="Gene3D" id="1.20.120.330">
    <property type="entry name" value="Nucleotidyltransferases domain 2"/>
    <property type="match status" value="1"/>
</dbReference>
<accession>D5BWS7</accession>
<evidence type="ECO:0000313" key="1">
    <source>
        <dbReference type="EMBL" id="ADE13808.1"/>
    </source>
</evidence>
<dbReference type="NCBIfam" id="TIGR01987">
    <property type="entry name" value="HI0074"/>
    <property type="match status" value="1"/>
</dbReference>
<keyword evidence="2" id="KW-1185">Reference proteome</keyword>
<dbReference type="Pfam" id="PF08780">
    <property type="entry name" value="NTase_sub_bind"/>
    <property type="match status" value="1"/>
</dbReference>
<reference evidence="2" key="1">
    <citation type="submission" date="2010-04" db="EMBL/GenBank/DDBJ databases">
        <title>Complete genome sequence of Nitrosococcus halophilus Nc4, a salt-adapted, aerobic obligate ammonia-oxidizing sulfur purple bacterium.</title>
        <authorList>
            <consortium name="US DOE Joint Genome Institute"/>
            <person name="Campbell M.A."/>
            <person name="Malfatti S.A."/>
            <person name="Chain P.S.G."/>
            <person name="Heidelberg J.F."/>
            <person name="Ward B.B."/>
            <person name="Klotz M.G."/>
        </authorList>
    </citation>
    <scope>NUCLEOTIDE SEQUENCE [LARGE SCALE GENOMIC DNA]</scope>
    <source>
        <strain evidence="2">Nc4</strain>
    </source>
</reference>
<gene>
    <name evidence="1" type="ordered locus">Nhal_0626</name>
</gene>
<dbReference type="STRING" id="472759.Nhal_0626"/>
<dbReference type="KEGG" id="nhl:Nhal_0626"/>